<proteinExistence type="predicted"/>
<dbReference type="AlphaFoldDB" id="A0AAW9QLK1"/>
<dbReference type="GO" id="GO:0006826">
    <property type="term" value="P:iron ion transport"/>
    <property type="evidence" value="ECO:0007669"/>
    <property type="project" value="InterPro"/>
</dbReference>
<sequence length="359" mass="38601">MATEPSRAALRVRFAEARAGGLRPKDAAESLGLSEGAAIAAHVPGAGEDLPAAGLRAVRLRGPWIDLLRSLEDCGPLMALTRNASVVHEKTGVYQGLSAQGPVGLAVGEDIDLRIFFHHWACGFAVHEPAREGPAGPQPSLQFFDANGTAVHKIYPRGQTDAARWQQVAADFADTTSPPPRFVPAEAPVPPRPDDTIDVEAFGQAWAGMHDTHEFFGLLRQHGVERQQGLELMEGRFTQRVPAASVRTLLQAAATGGTPVMVFVGNPGCIQIHTGPVRRIEPMGPWLNVLDPGFNLHLREDHIAGAWVVEKPTDAGTVTSLEVFDSARRLIVQFFGARQPGQAEQPAWRALVAPLRQPA</sequence>
<dbReference type="EMBL" id="JAZIBG010000031">
    <property type="protein sequence ID" value="MEF7615475.1"/>
    <property type="molecule type" value="Genomic_DNA"/>
</dbReference>
<accession>A0AAW9QLK1</accession>
<dbReference type="Proteomes" id="UP001336250">
    <property type="component" value="Unassembled WGS sequence"/>
</dbReference>
<gene>
    <name evidence="3" type="ORF">V4F39_16260</name>
</gene>
<dbReference type="InterPro" id="IPR053733">
    <property type="entry name" value="Heme_Transport_Util_sf"/>
</dbReference>
<evidence type="ECO:0000313" key="4">
    <source>
        <dbReference type="Proteomes" id="UP001336250"/>
    </source>
</evidence>
<feature type="domain" description="Haemin-degrading HemS/ChuX" evidence="2">
    <location>
        <begin position="54"/>
        <end position="172"/>
    </location>
</feature>
<dbReference type="Pfam" id="PF05171">
    <property type="entry name" value="HemS"/>
    <property type="match status" value="2"/>
</dbReference>
<dbReference type="CDD" id="cd16831">
    <property type="entry name" value="HemS-like_C"/>
    <property type="match status" value="1"/>
</dbReference>
<dbReference type="RefSeq" id="WP_332290751.1">
    <property type="nucleotide sequence ID" value="NZ_JAZIBG010000031.1"/>
</dbReference>
<dbReference type="SUPFAM" id="SSF144064">
    <property type="entry name" value="Heme iron utilization protein-like"/>
    <property type="match status" value="1"/>
</dbReference>
<evidence type="ECO:0000313" key="3">
    <source>
        <dbReference type="EMBL" id="MEF7615475.1"/>
    </source>
</evidence>
<dbReference type="Gene3D" id="3.40.1570.10">
    <property type="entry name" value="HemS/ChuS/ChuX like domains"/>
    <property type="match status" value="2"/>
</dbReference>
<dbReference type="CDD" id="cd16830">
    <property type="entry name" value="HemS-like_N"/>
    <property type="match status" value="1"/>
</dbReference>
<dbReference type="InterPro" id="IPR007845">
    <property type="entry name" value="HemS/ChuX_dom"/>
</dbReference>
<feature type="region of interest" description="Disordered" evidence="1">
    <location>
        <begin position="175"/>
        <end position="194"/>
    </location>
</feature>
<reference evidence="3 4" key="1">
    <citation type="submission" date="2024-02" db="EMBL/GenBank/DDBJ databases">
        <title>Genome sequence of Aquincola sp. MAHUQ-54.</title>
        <authorList>
            <person name="Huq M.A."/>
        </authorList>
    </citation>
    <scope>NUCLEOTIDE SEQUENCE [LARGE SCALE GENOMIC DNA]</scope>
    <source>
        <strain evidence="3 4">MAHUQ-54</strain>
    </source>
</reference>
<keyword evidence="4" id="KW-1185">Reference proteome</keyword>
<evidence type="ECO:0000256" key="1">
    <source>
        <dbReference type="SAM" id="MobiDB-lite"/>
    </source>
</evidence>
<name>A0AAW9QLK1_9BURK</name>
<comment type="caution">
    <text evidence="3">The sequence shown here is derived from an EMBL/GenBank/DDBJ whole genome shotgun (WGS) entry which is preliminary data.</text>
</comment>
<evidence type="ECO:0000259" key="2">
    <source>
        <dbReference type="Pfam" id="PF05171"/>
    </source>
</evidence>
<feature type="compositionally biased region" description="Pro residues" evidence="1">
    <location>
        <begin position="177"/>
        <end position="191"/>
    </location>
</feature>
<feature type="domain" description="Haemin-degrading HemS/ChuX" evidence="2">
    <location>
        <begin position="223"/>
        <end position="354"/>
    </location>
</feature>
<organism evidence="3 4">
    <name type="scientific">Aquincola agrisoli</name>
    <dbReference type="NCBI Taxonomy" id="3119538"/>
    <lineage>
        <taxon>Bacteria</taxon>
        <taxon>Pseudomonadati</taxon>
        <taxon>Pseudomonadota</taxon>
        <taxon>Betaproteobacteria</taxon>
        <taxon>Burkholderiales</taxon>
        <taxon>Sphaerotilaceae</taxon>
        <taxon>Aquincola</taxon>
    </lineage>
</organism>
<protein>
    <submittedName>
        <fullName evidence="3">ChuX/HutX family heme-like substrate-binding protein</fullName>
    </submittedName>
</protein>